<evidence type="ECO:0000256" key="3">
    <source>
        <dbReference type="ARBA" id="ARBA00023295"/>
    </source>
</evidence>
<evidence type="ECO:0000313" key="4">
    <source>
        <dbReference type="EMBL" id="GAI10532.1"/>
    </source>
</evidence>
<dbReference type="Gene3D" id="3.20.20.80">
    <property type="entry name" value="Glycosidases"/>
    <property type="match status" value="1"/>
</dbReference>
<dbReference type="InterPro" id="IPR017853">
    <property type="entry name" value="GH"/>
</dbReference>
<comment type="similarity">
    <text evidence="1">Belongs to the glycosyl hydrolase 1 family.</text>
</comment>
<proteinExistence type="inferred from homology"/>
<protein>
    <recommendedName>
        <fullName evidence="5">Glycoside hydrolase family 1 protein</fullName>
    </recommendedName>
</protein>
<feature type="non-terminal residue" evidence="4">
    <location>
        <position position="1"/>
    </location>
</feature>
<keyword evidence="2" id="KW-0378">Hydrolase</keyword>
<dbReference type="GO" id="GO:0008422">
    <property type="term" value="F:beta-glucosidase activity"/>
    <property type="evidence" value="ECO:0007669"/>
    <property type="project" value="TreeGrafter"/>
</dbReference>
<dbReference type="GO" id="GO:0005975">
    <property type="term" value="P:carbohydrate metabolic process"/>
    <property type="evidence" value="ECO:0007669"/>
    <property type="project" value="InterPro"/>
</dbReference>
<dbReference type="Pfam" id="PF00232">
    <property type="entry name" value="Glyco_hydro_1"/>
    <property type="match status" value="1"/>
</dbReference>
<evidence type="ECO:0008006" key="5">
    <source>
        <dbReference type="Google" id="ProtNLM"/>
    </source>
</evidence>
<dbReference type="PANTHER" id="PTHR10353:SF209">
    <property type="entry name" value="GALACTOLIPID GALACTOSYLTRANSFERASE SFR2, CHLOROPLASTIC"/>
    <property type="match status" value="1"/>
</dbReference>
<comment type="caution">
    <text evidence="4">The sequence shown here is derived from an EMBL/GenBank/DDBJ whole genome shotgun (WGS) entry which is preliminary data.</text>
</comment>
<evidence type="ECO:0000256" key="1">
    <source>
        <dbReference type="ARBA" id="ARBA00010838"/>
    </source>
</evidence>
<dbReference type="SUPFAM" id="SSF51445">
    <property type="entry name" value="(Trans)glycosidases"/>
    <property type="match status" value="1"/>
</dbReference>
<reference evidence="4" key="1">
    <citation type="journal article" date="2014" name="Front. Microbiol.">
        <title>High frequency of phylogenetically diverse reductive dehalogenase-homologous genes in deep subseafloor sedimentary metagenomes.</title>
        <authorList>
            <person name="Kawai M."/>
            <person name="Futagami T."/>
            <person name="Toyoda A."/>
            <person name="Takaki Y."/>
            <person name="Nishi S."/>
            <person name="Hori S."/>
            <person name="Arai W."/>
            <person name="Tsubouchi T."/>
            <person name="Morono Y."/>
            <person name="Uchiyama I."/>
            <person name="Ito T."/>
            <person name="Fujiyama A."/>
            <person name="Inagaki F."/>
            <person name="Takami H."/>
        </authorList>
    </citation>
    <scope>NUCLEOTIDE SEQUENCE</scope>
    <source>
        <strain evidence="4">Expedition CK06-06</strain>
    </source>
</reference>
<organism evidence="4">
    <name type="scientific">marine sediment metagenome</name>
    <dbReference type="NCBI Taxonomy" id="412755"/>
    <lineage>
        <taxon>unclassified sequences</taxon>
        <taxon>metagenomes</taxon>
        <taxon>ecological metagenomes</taxon>
    </lineage>
</organism>
<dbReference type="PANTHER" id="PTHR10353">
    <property type="entry name" value="GLYCOSYL HYDROLASE"/>
    <property type="match status" value="1"/>
</dbReference>
<evidence type="ECO:0000256" key="2">
    <source>
        <dbReference type="ARBA" id="ARBA00022801"/>
    </source>
</evidence>
<gene>
    <name evidence="4" type="ORF">S06H3_17859</name>
</gene>
<dbReference type="InterPro" id="IPR001360">
    <property type="entry name" value="Glyco_hydro_1"/>
</dbReference>
<dbReference type="AlphaFoldDB" id="X1KTX8"/>
<sequence>NVIGYMHWSFMDNFEWFMGFEPKFGLVEVNYGTLERIPRTSAHMYGEIAKKNGIDSGMEEKYL</sequence>
<name>X1KTX8_9ZZZZ</name>
<dbReference type="EMBL" id="BARV01008965">
    <property type="protein sequence ID" value="GAI10532.1"/>
    <property type="molecule type" value="Genomic_DNA"/>
</dbReference>
<accession>X1KTX8</accession>
<keyword evidence="3" id="KW-0326">Glycosidase</keyword>